<dbReference type="RefSeq" id="WP_124153318.1">
    <property type="nucleotide sequence ID" value="NZ_RQIS01000020.1"/>
</dbReference>
<protein>
    <recommendedName>
        <fullName evidence="2">J domain-containing protein</fullName>
    </recommendedName>
</protein>
<keyword evidence="4" id="KW-1185">Reference proteome</keyword>
<evidence type="ECO:0000313" key="4">
    <source>
        <dbReference type="Proteomes" id="UP000272778"/>
    </source>
</evidence>
<organism evidence="3 4">
    <name type="scientific">Paraburkholderia dinghuensis</name>
    <dbReference type="NCBI Taxonomy" id="2305225"/>
    <lineage>
        <taxon>Bacteria</taxon>
        <taxon>Pseudomonadati</taxon>
        <taxon>Pseudomonadota</taxon>
        <taxon>Betaproteobacteria</taxon>
        <taxon>Burkholderiales</taxon>
        <taxon>Burkholderiaceae</taxon>
        <taxon>Paraburkholderia</taxon>
    </lineage>
</organism>
<feature type="coiled-coil region" evidence="1">
    <location>
        <begin position="93"/>
        <end position="162"/>
    </location>
</feature>
<gene>
    <name evidence="3" type="ORF">D1Y85_22680</name>
</gene>
<dbReference type="SUPFAM" id="SSF46565">
    <property type="entry name" value="Chaperone J-domain"/>
    <property type="match status" value="1"/>
</dbReference>
<dbReference type="Pfam" id="PF00226">
    <property type="entry name" value="DnaJ"/>
    <property type="match status" value="1"/>
</dbReference>
<dbReference type="Gene3D" id="1.10.287.110">
    <property type="entry name" value="DnaJ domain"/>
    <property type="match status" value="1"/>
</dbReference>
<dbReference type="AlphaFoldDB" id="A0A3N6PL39"/>
<dbReference type="InterPro" id="IPR036869">
    <property type="entry name" value="J_dom_sf"/>
</dbReference>
<dbReference type="CDD" id="cd06257">
    <property type="entry name" value="DnaJ"/>
    <property type="match status" value="1"/>
</dbReference>
<evidence type="ECO:0000256" key="1">
    <source>
        <dbReference type="SAM" id="Coils"/>
    </source>
</evidence>
<dbReference type="PROSITE" id="PS50076">
    <property type="entry name" value="DNAJ_2"/>
    <property type="match status" value="1"/>
</dbReference>
<reference evidence="3 4" key="1">
    <citation type="submission" date="2018-11" db="EMBL/GenBank/DDBJ databases">
        <title>Paraburkholderia sp. DHOA04, isolated from soil.</title>
        <authorList>
            <person name="Gao Z.-H."/>
            <person name="Qiu L.-H."/>
            <person name="Fu J.-C."/>
        </authorList>
    </citation>
    <scope>NUCLEOTIDE SEQUENCE [LARGE SCALE GENOMIC DNA]</scope>
    <source>
        <strain evidence="3 4">DHOA04</strain>
    </source>
</reference>
<sequence length="385" mass="43786">MAIHDPSHHIDYDRLYYQLDLEPGASAAEITRKYRQLAQMLHPDRWRHSSPAQQHWANEQFKNMKHAREVLEHYWSEHHEAPSSRPVFRREQVEALHDTLRQLQSQRERVQAEIGTLYTEKTRGLDGLLRMKTERDALLTELVSLRDEAARARANWAQLREQVMASAERGLDDAAPQWHGTMGERMFALLDDSRRGWMIRLGAILVAFLLIYAIAHKIVAVVLGPLHLAAHSHWIVSLLQWALVIGGVLLVYGNGWALYAMQRAARAGQQRLVSLPADQVWHRVSTALRGQQYHGASWSFESCEISPFDSALDLRAVMRFSPRAEGAAAGAYRDVVTFRCRARTTGASQTALQFGFDVTAPFWWRVSAARVVSGLCRRLADGLSR</sequence>
<proteinExistence type="predicted"/>
<keyword evidence="1" id="KW-0175">Coiled coil</keyword>
<dbReference type="InterPro" id="IPR001623">
    <property type="entry name" value="DnaJ_domain"/>
</dbReference>
<comment type="caution">
    <text evidence="3">The sequence shown here is derived from an EMBL/GenBank/DDBJ whole genome shotgun (WGS) entry which is preliminary data.</text>
</comment>
<name>A0A3N6PL39_9BURK</name>
<evidence type="ECO:0000259" key="2">
    <source>
        <dbReference type="PROSITE" id="PS50076"/>
    </source>
</evidence>
<dbReference type="EMBL" id="RQIS01000020">
    <property type="protein sequence ID" value="RQH02100.1"/>
    <property type="molecule type" value="Genomic_DNA"/>
</dbReference>
<feature type="domain" description="J" evidence="2">
    <location>
        <begin position="14"/>
        <end position="92"/>
    </location>
</feature>
<evidence type="ECO:0000313" key="3">
    <source>
        <dbReference type="EMBL" id="RQH02100.1"/>
    </source>
</evidence>
<dbReference type="SMART" id="SM00271">
    <property type="entry name" value="DnaJ"/>
    <property type="match status" value="1"/>
</dbReference>
<dbReference type="Proteomes" id="UP000272778">
    <property type="component" value="Unassembled WGS sequence"/>
</dbReference>
<dbReference type="OrthoDB" id="581986at2"/>
<accession>A0A3N6PL39</accession>